<evidence type="ECO:0000256" key="1">
    <source>
        <dbReference type="ARBA" id="ARBA00004721"/>
    </source>
</evidence>
<dbReference type="InterPro" id="IPR002213">
    <property type="entry name" value="UDP_glucos_trans"/>
</dbReference>
<proteinExistence type="inferred from homology"/>
<keyword evidence="4" id="KW-0808">Transferase</keyword>
<dbReference type="Gene3D" id="3.40.50.2000">
    <property type="entry name" value="Glycogen Phosphorylase B"/>
    <property type="match status" value="2"/>
</dbReference>
<dbReference type="CDD" id="cd03784">
    <property type="entry name" value="GT1_Gtf-like"/>
    <property type="match status" value="1"/>
</dbReference>
<dbReference type="PANTHER" id="PTHR11926">
    <property type="entry name" value="GLUCOSYL/GLUCURONOSYL TRANSFERASES"/>
    <property type="match status" value="1"/>
</dbReference>
<dbReference type="Gramene" id="KZN05084">
    <property type="protein sequence ID" value="KZN05084"/>
    <property type="gene ID" value="DCAR_005921"/>
</dbReference>
<dbReference type="GO" id="GO:0080043">
    <property type="term" value="F:quercetin 3-O-glucosyltransferase activity"/>
    <property type="evidence" value="ECO:0007669"/>
    <property type="project" value="TreeGrafter"/>
</dbReference>
<organism evidence="6">
    <name type="scientific">Daucus carota subsp. sativus</name>
    <name type="common">Carrot</name>
    <dbReference type="NCBI Taxonomy" id="79200"/>
    <lineage>
        <taxon>Eukaryota</taxon>
        <taxon>Viridiplantae</taxon>
        <taxon>Streptophyta</taxon>
        <taxon>Embryophyta</taxon>
        <taxon>Tracheophyta</taxon>
        <taxon>Spermatophyta</taxon>
        <taxon>Magnoliopsida</taxon>
        <taxon>eudicotyledons</taxon>
        <taxon>Gunneridae</taxon>
        <taxon>Pentapetalae</taxon>
        <taxon>asterids</taxon>
        <taxon>campanulids</taxon>
        <taxon>Apiales</taxon>
        <taxon>Apiaceae</taxon>
        <taxon>Apioideae</taxon>
        <taxon>Scandiceae</taxon>
        <taxon>Daucinae</taxon>
        <taxon>Daucus</taxon>
        <taxon>Daucus sect. Daucus</taxon>
    </lineage>
</organism>
<protein>
    <recommendedName>
        <fullName evidence="7">Glycosyltransferase</fullName>
    </recommendedName>
</protein>
<dbReference type="SUPFAM" id="SSF53756">
    <property type="entry name" value="UDP-Glycosyltransferase/glycogen phosphorylase"/>
    <property type="match status" value="1"/>
</dbReference>
<dbReference type="OMA" id="QFTFISI"/>
<dbReference type="AlphaFoldDB" id="A0A166DCE8"/>
<sequence>MENQEPSKRPTVVIVSGPFQGHLSPMLDLGNVLYSKGFGVIFAHTVFNAPDPSKQPDLIFLPMQENLADHQILPGDIIALVNILNKNCEEPLKKGLSEIMNRLEPENQVVCIICDMFMYFSESVARDLKLQCMIFRTSSASSALAYHALSRLQTEGYIPRKDSALDDVVPGLPLLRFRDIPTADMGTLQDAIDLTDNICNTRTSSAIICNTVDYLEPDEIVQFQHIYPVHYFPIGPLHMIAPTSSSSLLEADTNCLIWLDKQAPRSVIYVSVGSLAILEKEELAEMAWGLASSNHPFLWVVRSDAVPESEWADLIPEGFMETVGERGCIVKWAPQKEVLGHNAVGGFWSHCGWNSTLESISAGVPMICWPCFSDQKVNSRYLSHVWKVGLELDHKLERGVIKESMQRLMAGKEGEEIRVRANDMQHKMKMSVSEGGLSYASLRAVVRDSAVNRGGNCGGSSNVGAQWSAECAEIAMAFFGLELARQNVVSTVKKEIA</sequence>
<evidence type="ECO:0000256" key="3">
    <source>
        <dbReference type="ARBA" id="ARBA00022676"/>
    </source>
</evidence>
<comment type="similarity">
    <text evidence="2">Belongs to the UDP-glycosyltransferase family.</text>
</comment>
<dbReference type="UniPathway" id="UPA00213"/>
<reference evidence="6" key="1">
    <citation type="journal article" date="2016" name="Nat. Genet.">
        <title>A high-quality carrot genome assembly provides new insights into carotenoid accumulation and asterid genome evolution.</title>
        <authorList>
            <person name="Iorizzo M."/>
            <person name="Ellison S."/>
            <person name="Senalik D."/>
            <person name="Zeng P."/>
            <person name="Satapoomin P."/>
            <person name="Huang J."/>
            <person name="Bowman M."/>
            <person name="Iovene M."/>
            <person name="Sanseverino W."/>
            <person name="Cavagnaro P."/>
            <person name="Yildiz M."/>
            <person name="Macko-Podgorni A."/>
            <person name="Moranska E."/>
            <person name="Grzebelus E."/>
            <person name="Grzebelus D."/>
            <person name="Ashrafi H."/>
            <person name="Zheng Z."/>
            <person name="Cheng S."/>
            <person name="Spooner D."/>
            <person name="Van Deynze A."/>
            <person name="Simon P."/>
        </authorList>
    </citation>
    <scope>NUCLEOTIDE SEQUENCE [LARGE SCALE GENOMIC DNA]</scope>
    <source>
        <tissue evidence="6">Leaf</tissue>
    </source>
</reference>
<comment type="pathway">
    <text evidence="1">Secondary metabolite biosynthesis; terpenoid biosynthesis.</text>
</comment>
<dbReference type="FunFam" id="3.40.50.2000:FF:000120">
    <property type="entry name" value="UDP-glycosyltransferase 76C1"/>
    <property type="match status" value="1"/>
</dbReference>
<evidence type="ECO:0000256" key="4">
    <source>
        <dbReference type="ARBA" id="ARBA00022679"/>
    </source>
</evidence>
<dbReference type="FunFam" id="3.40.50.2000:FF:000040">
    <property type="entry name" value="UDP-glycosyltransferase 76C1"/>
    <property type="match status" value="1"/>
</dbReference>
<comment type="caution">
    <text evidence="6">The sequence shown here is derived from an EMBL/GenBank/DDBJ whole genome shotgun (WGS) entry which is preliminary data.</text>
</comment>
<dbReference type="GO" id="GO:0016114">
    <property type="term" value="P:terpenoid biosynthetic process"/>
    <property type="evidence" value="ECO:0007669"/>
    <property type="project" value="UniProtKB-UniPathway"/>
</dbReference>
<dbReference type="EMBL" id="LNRQ01000002">
    <property type="protein sequence ID" value="KZN05084.1"/>
    <property type="molecule type" value="Genomic_DNA"/>
</dbReference>
<accession>A0A166DCE8</accession>
<evidence type="ECO:0000256" key="5">
    <source>
        <dbReference type="ARBA" id="ARBA00023229"/>
    </source>
</evidence>
<keyword evidence="3" id="KW-0328">Glycosyltransferase</keyword>
<name>A0A166DCE8_DAUCS</name>
<dbReference type="GO" id="GO:0080044">
    <property type="term" value="F:quercetin 7-O-glucosyltransferase activity"/>
    <property type="evidence" value="ECO:0007669"/>
    <property type="project" value="TreeGrafter"/>
</dbReference>
<evidence type="ECO:0000256" key="2">
    <source>
        <dbReference type="ARBA" id="ARBA00009995"/>
    </source>
</evidence>
<dbReference type="Pfam" id="PF00201">
    <property type="entry name" value="UDPGT"/>
    <property type="match status" value="1"/>
</dbReference>
<keyword evidence="5" id="KW-0414">Isoprene biosynthesis</keyword>
<dbReference type="PANTHER" id="PTHR11926:SF1494">
    <property type="entry name" value="FLAVONOL 3-O-GLUCOSYLTRANSFERASE UGT76E12-RELATED"/>
    <property type="match status" value="1"/>
</dbReference>
<evidence type="ECO:0008006" key="7">
    <source>
        <dbReference type="Google" id="ProtNLM"/>
    </source>
</evidence>
<evidence type="ECO:0000313" key="6">
    <source>
        <dbReference type="EMBL" id="KZN05084.1"/>
    </source>
</evidence>
<gene>
    <name evidence="6" type="ORF">DCAR_005921</name>
</gene>